<gene>
    <name evidence="3" type="ORF">K431DRAFT_350014</name>
</gene>
<keyword evidence="4" id="KW-1185">Reference proteome</keyword>
<dbReference type="EMBL" id="MU003859">
    <property type="protein sequence ID" value="KAF2716878.1"/>
    <property type="molecule type" value="Genomic_DNA"/>
</dbReference>
<evidence type="ECO:0000313" key="3">
    <source>
        <dbReference type="EMBL" id="KAF2716878.1"/>
    </source>
</evidence>
<comment type="caution">
    <text evidence="3">The sequence shown here is derived from an EMBL/GenBank/DDBJ whole genome shotgun (WGS) entry which is preliminary data.</text>
</comment>
<evidence type="ECO:0000256" key="1">
    <source>
        <dbReference type="ARBA" id="ARBA00022801"/>
    </source>
</evidence>
<dbReference type="GO" id="GO:0016787">
    <property type="term" value="F:hydrolase activity"/>
    <property type="evidence" value="ECO:0007669"/>
    <property type="project" value="UniProtKB-KW"/>
</dbReference>
<dbReference type="PANTHER" id="PTHR48081:SF31">
    <property type="entry name" value="STERYL ACETYL HYDROLASE MUG81-RELATED"/>
    <property type="match status" value="1"/>
</dbReference>
<dbReference type="Pfam" id="PF07859">
    <property type="entry name" value="Abhydrolase_3"/>
    <property type="match status" value="1"/>
</dbReference>
<organism evidence="3 4">
    <name type="scientific">Polychaeton citri CBS 116435</name>
    <dbReference type="NCBI Taxonomy" id="1314669"/>
    <lineage>
        <taxon>Eukaryota</taxon>
        <taxon>Fungi</taxon>
        <taxon>Dikarya</taxon>
        <taxon>Ascomycota</taxon>
        <taxon>Pezizomycotina</taxon>
        <taxon>Dothideomycetes</taxon>
        <taxon>Dothideomycetidae</taxon>
        <taxon>Capnodiales</taxon>
        <taxon>Capnodiaceae</taxon>
        <taxon>Polychaeton</taxon>
    </lineage>
</organism>
<protein>
    <submittedName>
        <fullName evidence="3">Alpha/beta-hydrolase</fullName>
    </submittedName>
</protein>
<dbReference type="Proteomes" id="UP000799441">
    <property type="component" value="Unassembled WGS sequence"/>
</dbReference>
<evidence type="ECO:0000259" key="2">
    <source>
        <dbReference type="Pfam" id="PF07859"/>
    </source>
</evidence>
<dbReference type="InterPro" id="IPR013094">
    <property type="entry name" value="AB_hydrolase_3"/>
</dbReference>
<dbReference type="InterPro" id="IPR029058">
    <property type="entry name" value="AB_hydrolase_fold"/>
</dbReference>
<proteinExistence type="predicted"/>
<sequence length="357" mass="39199">MATSTTQIAFLQKLDIPVGFVQAIFGTILAALKAPFRDSNTAKTLKRHLLLDITRRVLDRLSTEQLQLIAGTTETNYLAWTKQRQLPARSVELPDEHTKAFWFGEPDADNLILYYHGGGWAMPGADGHFQFVSSLVQQAERVGKSISVLFLQYTLAPGGKYPQQITQAVEILRYSVTVLGRSPANIILLGDSSGANLVFGVLSHLMHPHPEILPLKLKCPLKGAMISSPVTTLNTESHGFVTQERQDPASAVTIRVWMNNILGSRKPDAWNQPLTNAPTWWSTLDEAVNQILITVASVEMMAEDTLACAKNVKSVYAGLTTFVSNVDFHAQCTIGPSLGMELGEAAQLMISWAIERC</sequence>
<dbReference type="OrthoDB" id="2152029at2759"/>
<dbReference type="PANTHER" id="PTHR48081">
    <property type="entry name" value="AB HYDROLASE SUPERFAMILY PROTEIN C4A8.06C"/>
    <property type="match status" value="1"/>
</dbReference>
<reference evidence="3" key="1">
    <citation type="journal article" date="2020" name="Stud. Mycol.">
        <title>101 Dothideomycetes genomes: a test case for predicting lifestyles and emergence of pathogens.</title>
        <authorList>
            <person name="Haridas S."/>
            <person name="Albert R."/>
            <person name="Binder M."/>
            <person name="Bloem J."/>
            <person name="Labutti K."/>
            <person name="Salamov A."/>
            <person name="Andreopoulos B."/>
            <person name="Baker S."/>
            <person name="Barry K."/>
            <person name="Bills G."/>
            <person name="Bluhm B."/>
            <person name="Cannon C."/>
            <person name="Castanera R."/>
            <person name="Culley D."/>
            <person name="Daum C."/>
            <person name="Ezra D."/>
            <person name="Gonzalez J."/>
            <person name="Henrissat B."/>
            <person name="Kuo A."/>
            <person name="Liang C."/>
            <person name="Lipzen A."/>
            <person name="Lutzoni F."/>
            <person name="Magnuson J."/>
            <person name="Mondo S."/>
            <person name="Nolan M."/>
            <person name="Ohm R."/>
            <person name="Pangilinan J."/>
            <person name="Park H.-J."/>
            <person name="Ramirez L."/>
            <person name="Alfaro M."/>
            <person name="Sun H."/>
            <person name="Tritt A."/>
            <person name="Yoshinaga Y."/>
            <person name="Zwiers L.-H."/>
            <person name="Turgeon B."/>
            <person name="Goodwin S."/>
            <person name="Spatafora J."/>
            <person name="Crous P."/>
            <person name="Grigoriev I."/>
        </authorList>
    </citation>
    <scope>NUCLEOTIDE SEQUENCE</scope>
    <source>
        <strain evidence="3">CBS 116435</strain>
    </source>
</reference>
<dbReference type="AlphaFoldDB" id="A0A9P4UKK1"/>
<name>A0A9P4UKK1_9PEZI</name>
<accession>A0A9P4UKK1</accession>
<feature type="domain" description="Alpha/beta hydrolase fold-3" evidence="2">
    <location>
        <begin position="112"/>
        <end position="316"/>
    </location>
</feature>
<dbReference type="SUPFAM" id="SSF53474">
    <property type="entry name" value="alpha/beta-Hydrolases"/>
    <property type="match status" value="1"/>
</dbReference>
<evidence type="ECO:0000313" key="4">
    <source>
        <dbReference type="Proteomes" id="UP000799441"/>
    </source>
</evidence>
<dbReference type="Gene3D" id="3.40.50.1820">
    <property type="entry name" value="alpha/beta hydrolase"/>
    <property type="match status" value="1"/>
</dbReference>
<keyword evidence="1" id="KW-0378">Hydrolase</keyword>
<dbReference type="InterPro" id="IPR050300">
    <property type="entry name" value="GDXG_lipolytic_enzyme"/>
</dbReference>